<reference evidence="1 2" key="1">
    <citation type="journal article" date="2006" name="Science">
        <title>Phytophthora genome sequences uncover evolutionary origins and mechanisms of pathogenesis.</title>
        <authorList>
            <person name="Tyler B.M."/>
            <person name="Tripathy S."/>
            <person name="Zhang X."/>
            <person name="Dehal P."/>
            <person name="Jiang R.H."/>
            <person name="Aerts A."/>
            <person name="Arredondo F.D."/>
            <person name="Baxter L."/>
            <person name="Bensasson D."/>
            <person name="Beynon J.L."/>
            <person name="Chapman J."/>
            <person name="Damasceno C.M."/>
            <person name="Dorrance A.E."/>
            <person name="Dou D."/>
            <person name="Dickerman A.W."/>
            <person name="Dubchak I.L."/>
            <person name="Garbelotto M."/>
            <person name="Gijzen M."/>
            <person name="Gordon S.G."/>
            <person name="Govers F."/>
            <person name="Grunwald N.J."/>
            <person name="Huang W."/>
            <person name="Ivors K.L."/>
            <person name="Jones R.W."/>
            <person name="Kamoun S."/>
            <person name="Krampis K."/>
            <person name="Lamour K.H."/>
            <person name="Lee M.K."/>
            <person name="McDonald W.H."/>
            <person name="Medina M."/>
            <person name="Meijer H.J."/>
            <person name="Nordberg E.K."/>
            <person name="Maclean D.J."/>
            <person name="Ospina-Giraldo M.D."/>
            <person name="Morris P.F."/>
            <person name="Phuntumart V."/>
            <person name="Putnam N.H."/>
            <person name="Rash S."/>
            <person name="Rose J.K."/>
            <person name="Sakihama Y."/>
            <person name="Salamov A.A."/>
            <person name="Savidor A."/>
            <person name="Scheuring C.F."/>
            <person name="Smith B.M."/>
            <person name="Sobral B.W."/>
            <person name="Terry A."/>
            <person name="Torto-Alalibo T.A."/>
            <person name="Win J."/>
            <person name="Xu Z."/>
            <person name="Zhang H."/>
            <person name="Grigoriev I.V."/>
            <person name="Rokhsar D.S."/>
            <person name="Boore J.L."/>
        </authorList>
    </citation>
    <scope>NUCLEOTIDE SEQUENCE [LARGE SCALE GENOMIC DNA]</scope>
    <source>
        <strain evidence="1 2">P6497</strain>
    </source>
</reference>
<dbReference type="RefSeq" id="XP_009535375.1">
    <property type="nucleotide sequence ID" value="XM_009537080.1"/>
</dbReference>
<evidence type="ECO:0000313" key="2">
    <source>
        <dbReference type="Proteomes" id="UP000002640"/>
    </source>
</evidence>
<sequence length="166" mass="19613">MEDTIAFTKTKRDGTVVKKKMPVFRHGDWKDWLNWLLHVQEHSTFMRYTLSQEDQFALADDMQLLLFEEDLRQFNDVVREEAQNRPDVAVAGIRQLTMRHCPPETRGAPMDELAQLRKKKGVTPVDCQVEVNRISRRWELSAMEAQFELIERNERDEALLRNSRAK</sequence>
<gene>
    <name evidence="1" type="ORF">PHYSODRAFT_318692</name>
</gene>
<protein>
    <submittedName>
        <fullName evidence="1">Uncharacterized protein</fullName>
    </submittedName>
</protein>
<accession>G5A5Y7</accession>
<keyword evidence="2" id="KW-1185">Reference proteome</keyword>
<dbReference type="GeneID" id="20644236"/>
<dbReference type="KEGG" id="psoj:PHYSODRAFT_318692"/>
<dbReference type="Proteomes" id="UP000002640">
    <property type="component" value="Unassembled WGS sequence"/>
</dbReference>
<dbReference type="EMBL" id="JH159160">
    <property type="protein sequence ID" value="EGZ08742.1"/>
    <property type="molecule type" value="Genomic_DNA"/>
</dbReference>
<evidence type="ECO:0000313" key="1">
    <source>
        <dbReference type="EMBL" id="EGZ08742.1"/>
    </source>
</evidence>
<dbReference type="AlphaFoldDB" id="G5A5Y7"/>
<organism evidence="1 2">
    <name type="scientific">Phytophthora sojae (strain P6497)</name>
    <name type="common">Soybean stem and root rot agent</name>
    <name type="synonym">Phytophthora megasperma f. sp. glycines</name>
    <dbReference type="NCBI Taxonomy" id="1094619"/>
    <lineage>
        <taxon>Eukaryota</taxon>
        <taxon>Sar</taxon>
        <taxon>Stramenopiles</taxon>
        <taxon>Oomycota</taxon>
        <taxon>Peronosporomycetes</taxon>
        <taxon>Peronosporales</taxon>
        <taxon>Peronosporaceae</taxon>
        <taxon>Phytophthora</taxon>
    </lineage>
</organism>
<dbReference type="InParanoid" id="G5A5Y7"/>
<name>G5A5Y7_PHYSP</name>
<proteinExistence type="predicted"/>